<evidence type="ECO:0000259" key="3">
    <source>
        <dbReference type="Pfam" id="PF13538"/>
    </source>
</evidence>
<dbReference type="GO" id="GO:0003677">
    <property type="term" value="F:DNA binding"/>
    <property type="evidence" value="ECO:0007669"/>
    <property type="project" value="InterPro"/>
</dbReference>
<name>A0A3D8IA58_9HELI</name>
<dbReference type="PANTHER" id="PTHR11070:SF2">
    <property type="entry name" value="ATP-DEPENDENT DNA HELICASE SRS2"/>
    <property type="match status" value="1"/>
</dbReference>
<dbReference type="Pfam" id="PF13538">
    <property type="entry name" value="UvrD_C_2"/>
    <property type="match status" value="1"/>
</dbReference>
<feature type="domain" description="UvrD-like helicase C-terminal" evidence="3">
    <location>
        <begin position="644"/>
        <end position="689"/>
    </location>
</feature>
<dbReference type="InterPro" id="IPR027417">
    <property type="entry name" value="P-loop_NTPase"/>
</dbReference>
<dbReference type="EMBL" id="NXLS01000009">
    <property type="protein sequence ID" value="RDU62032.1"/>
    <property type="molecule type" value="Genomic_DNA"/>
</dbReference>
<dbReference type="Gene3D" id="3.40.50.300">
    <property type="entry name" value="P-loop containing nucleotide triphosphate hydrolases"/>
    <property type="match status" value="2"/>
</dbReference>
<organism evidence="4 5">
    <name type="scientific">Helicobacter ganmani</name>
    <dbReference type="NCBI Taxonomy" id="60246"/>
    <lineage>
        <taxon>Bacteria</taxon>
        <taxon>Pseudomonadati</taxon>
        <taxon>Campylobacterota</taxon>
        <taxon>Epsilonproteobacteria</taxon>
        <taxon>Campylobacterales</taxon>
        <taxon>Helicobacteraceae</taxon>
        <taxon>Helicobacter</taxon>
    </lineage>
</organism>
<dbReference type="Proteomes" id="UP000256650">
    <property type="component" value="Unassembled WGS sequence"/>
</dbReference>
<evidence type="ECO:0000313" key="5">
    <source>
        <dbReference type="Proteomes" id="UP000256650"/>
    </source>
</evidence>
<comment type="caution">
    <text evidence="4">The sequence shown here is derived from an EMBL/GenBank/DDBJ whole genome shotgun (WGS) entry which is preliminary data.</text>
</comment>
<dbReference type="AlphaFoldDB" id="A0A3D8IA58"/>
<dbReference type="RefSeq" id="WP_115552093.1">
    <property type="nucleotide sequence ID" value="NZ_CAQJPM010000011.1"/>
</dbReference>
<proteinExistence type="predicted"/>
<dbReference type="GO" id="GO:0000725">
    <property type="term" value="P:recombinational repair"/>
    <property type="evidence" value="ECO:0007669"/>
    <property type="project" value="TreeGrafter"/>
</dbReference>
<evidence type="ECO:0000256" key="1">
    <source>
        <dbReference type="ARBA" id="ARBA00034923"/>
    </source>
</evidence>
<dbReference type="Pfam" id="PF08378">
    <property type="entry name" value="NERD"/>
    <property type="match status" value="1"/>
</dbReference>
<protein>
    <recommendedName>
        <fullName evidence="1">DNA 3'-5' helicase II</fullName>
    </recommendedName>
</protein>
<feature type="domain" description="NERD" evidence="2">
    <location>
        <begin position="19"/>
        <end position="118"/>
    </location>
</feature>
<dbReference type="InterPro" id="IPR027785">
    <property type="entry name" value="UvrD-like_helicase_C"/>
</dbReference>
<dbReference type="Pfam" id="PF13245">
    <property type="entry name" value="AAA_19"/>
    <property type="match status" value="1"/>
</dbReference>
<reference evidence="4 5" key="1">
    <citation type="submission" date="2018-04" db="EMBL/GenBank/DDBJ databases">
        <title>Novel Campyloabacter and Helicobacter Species and Strains.</title>
        <authorList>
            <person name="Mannion A.J."/>
            <person name="Shen Z."/>
            <person name="Fox J.G."/>
        </authorList>
    </citation>
    <scope>NUCLEOTIDE SEQUENCE [LARGE SCALE GENOMIC DNA]</scope>
    <source>
        <strain evidence="4 5">MIT 99-5101</strain>
    </source>
</reference>
<dbReference type="PANTHER" id="PTHR11070">
    <property type="entry name" value="UVRD / RECB / PCRA DNA HELICASE FAMILY MEMBER"/>
    <property type="match status" value="1"/>
</dbReference>
<dbReference type="GO" id="GO:0005524">
    <property type="term" value="F:ATP binding"/>
    <property type="evidence" value="ECO:0007669"/>
    <property type="project" value="InterPro"/>
</dbReference>
<dbReference type="InterPro" id="IPR000212">
    <property type="entry name" value="DNA_helicase_UvrD/REP"/>
</dbReference>
<dbReference type="OrthoDB" id="5441773at2"/>
<dbReference type="GeneID" id="82536243"/>
<evidence type="ECO:0000259" key="2">
    <source>
        <dbReference type="Pfam" id="PF08378"/>
    </source>
</evidence>
<gene>
    <name evidence="4" type="ORF">CQA43_08110</name>
</gene>
<keyword evidence="5" id="KW-1185">Reference proteome</keyword>
<dbReference type="InterPro" id="IPR011528">
    <property type="entry name" value="NERD"/>
</dbReference>
<dbReference type="GO" id="GO:0043138">
    <property type="term" value="F:3'-5' DNA helicase activity"/>
    <property type="evidence" value="ECO:0007669"/>
    <property type="project" value="TreeGrafter"/>
</dbReference>
<sequence>MAQFFPPISDIFLFKIQPTEGELALLRFLEVNLDEHYEVYFNPYLNGDRPDIIILRKEWGALIIEVKDWNLESYFIDENKKWRVLHQNTLVKSPISQVCKYKENLFELHIDNLLNLKINNIKYFNIVKCAIYFHKATKEQINTLIQPLKNDKSLRFNIDLLSNDSLTKENFNKIFFKTHSAQNKQYFTDEIYNSFKRVLTPTFHMQNDGNFIEYNKKQKEIISKPIKEMRVKGVFGSGKTTTLVARAVKTYQKLKMDKLHPKILILTYNLTLRNFIRDKLIQVHRDFEIADFTIINYHQFIKAELNNMEIEMEIPHKNKGMEIEEYYDKYYSNEQLFAKNKDKIIPYDAIYIDEIQDYKRSWMNIIKDSFLAPEGEYIIFGDEKQNIYGNPIKNKDIITNILGRPTELKICHRSDSKIRDLTLEFQKTLFSKKYELDNMVNEKIGKGLFEKEGYTKYTYFLNMPIIPTIYDIIRENILHKIHNVSPNDITILGYTLPLLRELDCYYRILSRENTKTMFETTEIMYLSALSDNEKWLDALRNELARNNYPNNTKLSDEQNIKIKKFIAQLLSIAELYAKYPEKIEKCFSEKCENFKIGFDFFLSFLKTNAKEIQGFRSKVNKANYEIIRRNKKIHFWMNCGMLKISTIHSFKGWESQAVFLIIEDKTTKNEFDELLYTGFTRARENLVIINFGNEEYHKILKPMFDKVNKQ</sequence>
<accession>A0A3D8IA58</accession>
<evidence type="ECO:0000313" key="4">
    <source>
        <dbReference type="EMBL" id="RDU62032.1"/>
    </source>
</evidence>
<dbReference type="SUPFAM" id="SSF52540">
    <property type="entry name" value="P-loop containing nucleoside triphosphate hydrolases"/>
    <property type="match status" value="1"/>
</dbReference>